<dbReference type="PANTHER" id="PTHR42076">
    <property type="entry name" value="CYANOVIRIN-N HOMOLOG"/>
    <property type="match status" value="1"/>
</dbReference>
<protein>
    <recommendedName>
        <fullName evidence="4">Glycine zipper domain-containing protein</fullName>
    </recommendedName>
</protein>
<proteinExistence type="predicted"/>
<dbReference type="InParanoid" id="A0A132BB85"/>
<evidence type="ECO:0000313" key="3">
    <source>
        <dbReference type="Proteomes" id="UP000070700"/>
    </source>
</evidence>
<gene>
    <name evidence="2" type="ORF">LY89DRAFT_690125</name>
</gene>
<accession>A0A132BB85</accession>
<dbReference type="RefSeq" id="XP_018064037.1">
    <property type="nucleotide sequence ID" value="XM_018216038.1"/>
</dbReference>
<name>A0A132BB85_MOLSC</name>
<dbReference type="AlphaFoldDB" id="A0A132BB85"/>
<feature type="region of interest" description="Disordered" evidence="1">
    <location>
        <begin position="88"/>
        <end position="108"/>
    </location>
</feature>
<evidence type="ECO:0000256" key="1">
    <source>
        <dbReference type="SAM" id="MobiDB-lite"/>
    </source>
</evidence>
<keyword evidence="3" id="KW-1185">Reference proteome</keyword>
<dbReference type="PANTHER" id="PTHR42076:SF1">
    <property type="entry name" value="CYANOVIRIN-N DOMAIN-CONTAINING PROTEIN"/>
    <property type="match status" value="1"/>
</dbReference>
<dbReference type="EMBL" id="KQ947431">
    <property type="protein sequence ID" value="KUJ09682.1"/>
    <property type="molecule type" value="Genomic_DNA"/>
</dbReference>
<sequence length="108" mass="11067">MVFSKDSKETKFVENIPIIGYLASAIHAGAGNEEHTKRAAAKCTNSNLAVIGGIAGGVLGGPVGAMAGAAAGSSVGIASEHGISQHIKDESVRDLPKLRPNDWKGDWS</sequence>
<dbReference type="GeneID" id="28825764"/>
<organism evidence="2 3">
    <name type="scientific">Mollisia scopiformis</name>
    <name type="common">Conifer needle endophyte fungus</name>
    <name type="synonym">Phialocephala scopiformis</name>
    <dbReference type="NCBI Taxonomy" id="149040"/>
    <lineage>
        <taxon>Eukaryota</taxon>
        <taxon>Fungi</taxon>
        <taxon>Dikarya</taxon>
        <taxon>Ascomycota</taxon>
        <taxon>Pezizomycotina</taxon>
        <taxon>Leotiomycetes</taxon>
        <taxon>Helotiales</taxon>
        <taxon>Mollisiaceae</taxon>
        <taxon>Mollisia</taxon>
    </lineage>
</organism>
<evidence type="ECO:0008006" key="4">
    <source>
        <dbReference type="Google" id="ProtNLM"/>
    </source>
</evidence>
<dbReference type="KEGG" id="psco:LY89DRAFT_690125"/>
<evidence type="ECO:0000313" key="2">
    <source>
        <dbReference type="EMBL" id="KUJ09682.1"/>
    </source>
</evidence>
<reference evidence="2 3" key="1">
    <citation type="submission" date="2015-10" db="EMBL/GenBank/DDBJ databases">
        <title>Full genome of DAOMC 229536 Phialocephala scopiformis, a fungal endophyte of spruce producing the potent anti-insectan compound rugulosin.</title>
        <authorList>
            <consortium name="DOE Joint Genome Institute"/>
            <person name="Walker A.K."/>
            <person name="Frasz S.L."/>
            <person name="Seifert K.A."/>
            <person name="Miller J.D."/>
            <person name="Mondo S.J."/>
            <person name="Labutti K."/>
            <person name="Lipzen A."/>
            <person name="Dockter R."/>
            <person name="Kennedy M."/>
            <person name="Grigoriev I.V."/>
            <person name="Spatafora J.W."/>
        </authorList>
    </citation>
    <scope>NUCLEOTIDE SEQUENCE [LARGE SCALE GENOMIC DNA]</scope>
    <source>
        <strain evidence="2 3">CBS 120377</strain>
    </source>
</reference>
<dbReference type="OrthoDB" id="2441380at2759"/>
<dbReference type="Proteomes" id="UP000070700">
    <property type="component" value="Unassembled WGS sequence"/>
</dbReference>